<proteinExistence type="predicted"/>
<dbReference type="RefSeq" id="WP_316701572.1">
    <property type="nucleotide sequence ID" value="NZ_CP136336.1"/>
</dbReference>
<accession>A0ABZ0CUU1</accession>
<sequence>MSDAIQAREYQESRIEDEPILGPVLAMPDGRIQPLTWMERLMVRLHLTNAKTLEARYFKPVSA</sequence>
<protein>
    <submittedName>
        <fullName evidence="1">Uncharacterized protein</fullName>
    </submittedName>
</protein>
<reference evidence="1 2" key="1">
    <citation type="submission" date="2023-10" db="EMBL/GenBank/DDBJ databases">
        <title>Bacteria for the degradation of biodegradable plastic PBAT(Polybutylene adipate terephthalate).</title>
        <authorList>
            <person name="Weon H.-Y."/>
            <person name="Yeon J."/>
        </authorList>
    </citation>
    <scope>NUCLEOTIDE SEQUENCE [LARGE SCALE GENOMIC DNA]</scope>
    <source>
        <strain evidence="1 2">SBD 7-3</strain>
    </source>
</reference>
<evidence type="ECO:0000313" key="2">
    <source>
        <dbReference type="Proteomes" id="UP001303946"/>
    </source>
</evidence>
<name>A0ABZ0CUU1_9BURK</name>
<dbReference type="EMBL" id="CP136336">
    <property type="protein sequence ID" value="WOB08733.1"/>
    <property type="molecule type" value="Genomic_DNA"/>
</dbReference>
<gene>
    <name evidence="1" type="ORF">RXV79_01445</name>
</gene>
<evidence type="ECO:0000313" key="1">
    <source>
        <dbReference type="EMBL" id="WOB08733.1"/>
    </source>
</evidence>
<keyword evidence="2" id="KW-1185">Reference proteome</keyword>
<dbReference type="Proteomes" id="UP001303946">
    <property type="component" value="Chromosome"/>
</dbReference>
<organism evidence="1 2">
    <name type="scientific">Piscinibacter gummiphilus</name>
    <dbReference type="NCBI Taxonomy" id="946333"/>
    <lineage>
        <taxon>Bacteria</taxon>
        <taxon>Pseudomonadati</taxon>
        <taxon>Pseudomonadota</taxon>
        <taxon>Betaproteobacteria</taxon>
        <taxon>Burkholderiales</taxon>
        <taxon>Sphaerotilaceae</taxon>
        <taxon>Piscinibacter</taxon>
    </lineage>
</organism>